<dbReference type="Gene3D" id="3.40.630.30">
    <property type="match status" value="1"/>
</dbReference>
<evidence type="ECO:0000259" key="3">
    <source>
        <dbReference type="PROSITE" id="PS51186"/>
    </source>
</evidence>
<dbReference type="PROSITE" id="PS51186">
    <property type="entry name" value="GNAT"/>
    <property type="match status" value="1"/>
</dbReference>
<protein>
    <submittedName>
        <fullName evidence="4">GNAT family N-acetyltransferase</fullName>
    </submittedName>
</protein>
<accession>A0A7X6D8M8</accession>
<dbReference type="InterPro" id="IPR000182">
    <property type="entry name" value="GNAT_dom"/>
</dbReference>
<dbReference type="SUPFAM" id="SSF55729">
    <property type="entry name" value="Acyl-CoA N-acyltransferases (Nat)"/>
    <property type="match status" value="1"/>
</dbReference>
<proteinExistence type="predicted"/>
<comment type="caution">
    <text evidence="4">The sequence shown here is derived from an EMBL/GenBank/DDBJ whole genome shotgun (WGS) entry which is preliminary data.</text>
</comment>
<evidence type="ECO:0000313" key="4">
    <source>
        <dbReference type="EMBL" id="NKC67503.1"/>
    </source>
</evidence>
<keyword evidence="2" id="KW-0012">Acyltransferase</keyword>
<evidence type="ECO:0000256" key="1">
    <source>
        <dbReference type="ARBA" id="ARBA00022679"/>
    </source>
</evidence>
<dbReference type="Proteomes" id="UP000521358">
    <property type="component" value="Unassembled WGS sequence"/>
</dbReference>
<dbReference type="GO" id="GO:0016747">
    <property type="term" value="F:acyltransferase activity, transferring groups other than amino-acyl groups"/>
    <property type="evidence" value="ECO:0007669"/>
    <property type="project" value="InterPro"/>
</dbReference>
<feature type="domain" description="N-acetyltransferase" evidence="3">
    <location>
        <begin position="2"/>
        <end position="144"/>
    </location>
</feature>
<dbReference type="RefSeq" id="WP_167806686.1">
    <property type="nucleotide sequence ID" value="NZ_JAAVMB010000004.1"/>
</dbReference>
<dbReference type="Pfam" id="PF13508">
    <property type="entry name" value="Acetyltransf_7"/>
    <property type="match status" value="1"/>
</dbReference>
<keyword evidence="1 4" id="KW-0808">Transferase</keyword>
<dbReference type="PANTHER" id="PTHR43800:SF1">
    <property type="entry name" value="PEPTIDYL-LYSINE N-ACETYLTRANSFERASE YJAB"/>
    <property type="match status" value="1"/>
</dbReference>
<sequence length="144" mass="16652">MLSKRKANNNDYETIITIWEKSAKATHYFLTKDDFDFYKKVIPQHLDDVDLALWSEKEKVIGFSGTSDSELVMLFLDPDFIGKRYGSYILTELMSQEGITKIDVNSQNEKAKTFYLNHGFEIVSEDLVDGFGKPYPITHLEKIK</sequence>
<dbReference type="InterPro" id="IPR016181">
    <property type="entry name" value="Acyl_CoA_acyltransferase"/>
</dbReference>
<organism evidence="4 5">
    <name type="scientific">Vagococcus fluvialis</name>
    <dbReference type="NCBI Taxonomy" id="2738"/>
    <lineage>
        <taxon>Bacteria</taxon>
        <taxon>Bacillati</taxon>
        <taxon>Bacillota</taxon>
        <taxon>Bacilli</taxon>
        <taxon>Lactobacillales</taxon>
        <taxon>Enterococcaceae</taxon>
        <taxon>Vagococcus</taxon>
    </lineage>
</organism>
<gene>
    <name evidence="4" type="ORF">HED35_05335</name>
</gene>
<dbReference type="AlphaFoldDB" id="A0A7X6D8M8"/>
<dbReference type="PANTHER" id="PTHR43800">
    <property type="entry name" value="PEPTIDYL-LYSINE N-ACETYLTRANSFERASE YJAB"/>
    <property type="match status" value="1"/>
</dbReference>
<evidence type="ECO:0000256" key="2">
    <source>
        <dbReference type="ARBA" id="ARBA00023315"/>
    </source>
</evidence>
<reference evidence="4 5" key="1">
    <citation type="submission" date="2020-03" db="EMBL/GenBank/DDBJ databases">
        <title>Bacterial samples isolated from urine from healthy bovine heifers (Gyr breed).</title>
        <authorList>
            <person name="Giannattasio-Ferraz S."/>
            <person name="Maskeri L."/>
            <person name="Penido A."/>
            <person name="Barbosa-Stancioli E.F."/>
            <person name="Putonti C."/>
        </authorList>
    </citation>
    <scope>NUCLEOTIDE SEQUENCE [LARGE SCALE GENOMIC DNA]</scope>
    <source>
        <strain evidence="4 5">UFMG-H7</strain>
    </source>
</reference>
<dbReference type="EMBL" id="JAAVMB010000004">
    <property type="protein sequence ID" value="NKC67503.1"/>
    <property type="molecule type" value="Genomic_DNA"/>
</dbReference>
<name>A0A7X6D8M8_9ENTE</name>
<evidence type="ECO:0000313" key="5">
    <source>
        <dbReference type="Proteomes" id="UP000521358"/>
    </source>
</evidence>